<reference evidence="2 3" key="1">
    <citation type="submission" date="2018-04" db="EMBL/GenBank/DDBJ databases">
        <title>Novel Campyloabacter and Helicobacter Species and Strains.</title>
        <authorList>
            <person name="Mannion A.J."/>
            <person name="Shen Z."/>
            <person name="Fox J.G."/>
        </authorList>
    </citation>
    <scope>NUCLEOTIDE SEQUENCE [LARGE SCALE GENOMIC DNA]</scope>
    <source>
        <strain evidence="2 3">MIT 17-337</strain>
    </source>
</reference>
<keyword evidence="1" id="KW-1133">Transmembrane helix</keyword>
<feature type="transmembrane region" description="Helical" evidence="1">
    <location>
        <begin position="12"/>
        <end position="44"/>
    </location>
</feature>
<proteinExistence type="predicted"/>
<organism evidence="2 3">
    <name type="scientific">Helicobacter didelphidarum</name>
    <dbReference type="NCBI Taxonomy" id="2040648"/>
    <lineage>
        <taxon>Bacteria</taxon>
        <taxon>Pseudomonadati</taxon>
        <taxon>Campylobacterota</taxon>
        <taxon>Epsilonproteobacteria</taxon>
        <taxon>Campylobacterales</taxon>
        <taxon>Helicobacteraceae</taxon>
        <taxon>Helicobacter</taxon>
    </lineage>
</organism>
<feature type="transmembrane region" description="Helical" evidence="1">
    <location>
        <begin position="50"/>
        <end position="77"/>
    </location>
</feature>
<evidence type="ECO:0000313" key="3">
    <source>
        <dbReference type="Proteomes" id="UP000256379"/>
    </source>
</evidence>
<name>A0A3D8I8W9_9HELI</name>
<keyword evidence="3" id="KW-1185">Reference proteome</keyword>
<evidence type="ECO:0000313" key="2">
    <source>
        <dbReference type="EMBL" id="RDU61416.1"/>
    </source>
</evidence>
<accession>A0A3D8I8W9</accession>
<evidence type="ECO:0000256" key="1">
    <source>
        <dbReference type="SAM" id="Phobius"/>
    </source>
</evidence>
<feature type="transmembrane region" description="Helical" evidence="1">
    <location>
        <begin position="89"/>
        <end position="109"/>
    </location>
</feature>
<dbReference type="AlphaFoldDB" id="A0A3D8I8W9"/>
<protein>
    <submittedName>
        <fullName evidence="2">Uncharacterized protein</fullName>
    </submittedName>
</protein>
<gene>
    <name evidence="2" type="ORF">CQA53_10170</name>
</gene>
<dbReference type="EMBL" id="NXLQ01000055">
    <property type="protein sequence ID" value="RDU61416.1"/>
    <property type="molecule type" value="Genomic_DNA"/>
</dbReference>
<sequence>MNNKCNFGKFVLDCFLCFGVMVVSAIIFSYPFAFMVTIILSIFGVEDFSVKIWCFGDISAILLPSSLVIPVIMIFLYKKDIISYKIYKISLMLCYILLVFFILFIDYTLNCNFVK</sequence>
<keyword evidence="1" id="KW-0812">Transmembrane</keyword>
<dbReference type="Proteomes" id="UP000256379">
    <property type="component" value="Unassembled WGS sequence"/>
</dbReference>
<comment type="caution">
    <text evidence="2">The sequence shown here is derived from an EMBL/GenBank/DDBJ whole genome shotgun (WGS) entry which is preliminary data.</text>
</comment>
<keyword evidence="1" id="KW-0472">Membrane</keyword>